<evidence type="ECO:0000313" key="2">
    <source>
        <dbReference type="EMBL" id="PAC73094.1"/>
    </source>
</evidence>
<accession>A0A267WKG4</accession>
<dbReference type="SUPFAM" id="SSF53474">
    <property type="entry name" value="alpha/beta-Hydrolases"/>
    <property type="match status" value="1"/>
</dbReference>
<keyword evidence="1" id="KW-1133">Transmembrane helix</keyword>
<dbReference type="PANTHER" id="PTHR43265:SF1">
    <property type="entry name" value="ESTERASE ESTD"/>
    <property type="match status" value="1"/>
</dbReference>
<dbReference type="PANTHER" id="PTHR43265">
    <property type="entry name" value="ESTERASE ESTD"/>
    <property type="match status" value="1"/>
</dbReference>
<dbReference type="EMBL" id="MNLB01000009">
    <property type="protein sequence ID" value="PAC73094.1"/>
    <property type="molecule type" value="Genomic_DNA"/>
</dbReference>
<feature type="transmembrane region" description="Helical" evidence="1">
    <location>
        <begin position="437"/>
        <end position="461"/>
    </location>
</feature>
<keyword evidence="1" id="KW-0812">Transmembrane</keyword>
<proteinExistence type="predicted"/>
<organism evidence="2 3">
    <name type="scientific">Bifidobacterium pseudocatenulatum</name>
    <dbReference type="NCBI Taxonomy" id="28026"/>
    <lineage>
        <taxon>Bacteria</taxon>
        <taxon>Bacillati</taxon>
        <taxon>Actinomycetota</taxon>
        <taxon>Actinomycetes</taxon>
        <taxon>Bifidobacteriales</taxon>
        <taxon>Bifidobacteriaceae</taxon>
        <taxon>Bifidobacterium</taxon>
    </lineage>
</organism>
<dbReference type="Proteomes" id="UP000216789">
    <property type="component" value="Unassembled WGS sequence"/>
</dbReference>
<name>A0A267WKG4_BIFPS</name>
<protein>
    <submittedName>
        <fullName evidence="2">Esterase</fullName>
    </submittedName>
</protein>
<gene>
    <name evidence="2" type="ORF">BPS1E_1568</name>
</gene>
<feature type="transmembrane region" description="Helical" evidence="1">
    <location>
        <begin position="29"/>
        <end position="49"/>
    </location>
</feature>
<evidence type="ECO:0000256" key="1">
    <source>
        <dbReference type="SAM" id="Phobius"/>
    </source>
</evidence>
<sequence>MNGVSDQERQSVMSSAESQSSQWTRGRRLMVSLPIFIILLGILVSVSNLTASSWKYEPTGQTIETLSSDTAVTFDNPSGKTLAKRGDYEVTQRYVTIEAKQPSTGEIQQVKVLIREPKDAGNNRPGVVFMHGAGYGTCDNSFGDMATDLSSAGFVTAVLDKPVWSTNDATRDYPGSAAIYDQVITMLRDLDNVDASNVGIYATSESTWISSYLLDQDPDVAFQVLLSPMVYSPRHSLGFLAAQDFALVGAHDGYQSIVRRAFNIDAELFGLTNLDLDTLNPQAYSIPTLVAYGTKDVMTAQVEGTEKIIDMAHKAGNWDVTVRTYPIANHVLRLGDESNSGTPFADAYVDDVISWAVGITRGLQQTSERVAGTNLYQSIAVPLELQANSGLTIYLVVLHASMVLLLLVIGVLWLIVLVRKIWAHAHRRRYVLGLRPVFKNALITLAVATMATFVLFGAGLSEVVMGVVKLAWGGAPAEDPGMMYWSWPVIQMVCVVVVWAWSRVFVRLIEEATNRGLAQWPPRKGAIGAIVSGRQPVLASTRFGRVMFWITAVTMLYVLLVFAFWGLFIY</sequence>
<evidence type="ECO:0000313" key="3">
    <source>
        <dbReference type="Proteomes" id="UP000216789"/>
    </source>
</evidence>
<dbReference type="InterPro" id="IPR029058">
    <property type="entry name" value="AB_hydrolase_fold"/>
</dbReference>
<feature type="transmembrane region" description="Helical" evidence="1">
    <location>
        <begin position="481"/>
        <end position="501"/>
    </location>
</feature>
<keyword evidence="1" id="KW-0472">Membrane</keyword>
<feature type="transmembrane region" description="Helical" evidence="1">
    <location>
        <begin position="391"/>
        <end position="416"/>
    </location>
</feature>
<reference evidence="2 3" key="1">
    <citation type="journal article" date="2017" name="ISME J.">
        <title>Unveiling bifidobacterial biogeography across the mammalian branch of the tree of life.</title>
        <authorList>
            <person name="Milani C."/>
            <person name="Mangifesta M."/>
            <person name="Mancabelli L."/>
            <person name="Lugli G.A."/>
            <person name="James K."/>
            <person name="Duranti S."/>
            <person name="Turroni F."/>
            <person name="Ferrario C."/>
            <person name="Ossiprandi M.C."/>
            <person name="van Sinderen D."/>
            <person name="Ventura M."/>
        </authorList>
    </citation>
    <scope>NUCLEOTIDE SEQUENCE [LARGE SCALE GENOMIC DNA]</scope>
    <source>
        <strain evidence="2 3">1E</strain>
    </source>
</reference>
<dbReference type="GO" id="GO:0052689">
    <property type="term" value="F:carboxylic ester hydrolase activity"/>
    <property type="evidence" value="ECO:0007669"/>
    <property type="project" value="TreeGrafter"/>
</dbReference>
<feature type="transmembrane region" description="Helical" evidence="1">
    <location>
        <begin position="546"/>
        <end position="568"/>
    </location>
</feature>
<dbReference type="InterPro" id="IPR053145">
    <property type="entry name" value="AB_hydrolase_Est10"/>
</dbReference>
<dbReference type="RefSeq" id="WP_095279836.1">
    <property type="nucleotide sequence ID" value="NZ_JAASIV010000003.1"/>
</dbReference>
<comment type="caution">
    <text evidence="2">The sequence shown here is derived from an EMBL/GenBank/DDBJ whole genome shotgun (WGS) entry which is preliminary data.</text>
</comment>
<dbReference type="Gene3D" id="3.40.50.1820">
    <property type="entry name" value="alpha/beta hydrolase"/>
    <property type="match status" value="1"/>
</dbReference>
<dbReference type="AlphaFoldDB" id="A0A267WKG4"/>